<reference evidence="9" key="1">
    <citation type="journal article" date="2021" name="Genome Biol. Evol.">
        <title>A High-Quality Reference Genome for a Parasitic Bivalve with Doubly Uniparental Inheritance (Bivalvia: Unionida).</title>
        <authorList>
            <person name="Smith C.H."/>
        </authorList>
    </citation>
    <scope>NUCLEOTIDE SEQUENCE</scope>
    <source>
        <strain evidence="9">CHS0354</strain>
    </source>
</reference>
<protein>
    <recommendedName>
        <fullName evidence="8">E2F/DP family winged-helix DNA-binding domain-containing protein</fullName>
    </recommendedName>
</protein>
<feature type="region of interest" description="Disordered" evidence="7">
    <location>
        <begin position="268"/>
        <end position="348"/>
    </location>
</feature>
<dbReference type="InterPro" id="IPR036388">
    <property type="entry name" value="WH-like_DNA-bd_sf"/>
</dbReference>
<keyword evidence="10" id="KW-1185">Reference proteome</keyword>
<keyword evidence="4 5" id="KW-0804">Transcription</keyword>
<accession>A0AAE0T8P8</accession>
<dbReference type="InterPro" id="IPR037241">
    <property type="entry name" value="E2F-DP_heterodim"/>
</dbReference>
<feature type="domain" description="E2F/DP family winged-helix DNA-binding" evidence="8">
    <location>
        <begin position="65"/>
        <end position="131"/>
    </location>
</feature>
<evidence type="ECO:0000313" key="9">
    <source>
        <dbReference type="EMBL" id="KAK3605711.1"/>
    </source>
</evidence>
<dbReference type="GO" id="GO:0000978">
    <property type="term" value="F:RNA polymerase II cis-regulatory region sequence-specific DNA binding"/>
    <property type="evidence" value="ECO:0007669"/>
    <property type="project" value="InterPro"/>
</dbReference>
<proteinExistence type="inferred from homology"/>
<name>A0AAE0T8P8_9BIVA</name>
<evidence type="ECO:0000256" key="5">
    <source>
        <dbReference type="RuleBase" id="RU003796"/>
    </source>
</evidence>
<dbReference type="GO" id="GO:0000981">
    <property type="term" value="F:DNA-binding transcription factor activity, RNA polymerase II-specific"/>
    <property type="evidence" value="ECO:0007669"/>
    <property type="project" value="TreeGrafter"/>
</dbReference>
<dbReference type="InterPro" id="IPR003316">
    <property type="entry name" value="E2F_WHTH_DNA-bd_dom"/>
</dbReference>
<evidence type="ECO:0000313" key="10">
    <source>
        <dbReference type="Proteomes" id="UP001195483"/>
    </source>
</evidence>
<dbReference type="Pfam" id="PF16421">
    <property type="entry name" value="E2F_CC-MB"/>
    <property type="match status" value="1"/>
</dbReference>
<evidence type="ECO:0000256" key="3">
    <source>
        <dbReference type="ARBA" id="ARBA00023125"/>
    </source>
</evidence>
<dbReference type="Gene3D" id="6.10.250.540">
    <property type="match status" value="1"/>
</dbReference>
<dbReference type="PANTHER" id="PTHR12081">
    <property type="entry name" value="TRANSCRIPTION FACTOR E2F"/>
    <property type="match status" value="1"/>
</dbReference>
<comment type="caution">
    <text evidence="9">The sequence shown here is derived from an EMBL/GenBank/DDBJ whole genome shotgun (WGS) entry which is preliminary data.</text>
</comment>
<dbReference type="Gene3D" id="1.10.10.10">
    <property type="entry name" value="Winged helix-like DNA-binding domain superfamily/Winged helix DNA-binding domain"/>
    <property type="match status" value="1"/>
</dbReference>
<dbReference type="InterPro" id="IPR032198">
    <property type="entry name" value="E2F_CC-MB"/>
</dbReference>
<reference evidence="9" key="3">
    <citation type="submission" date="2023-05" db="EMBL/GenBank/DDBJ databases">
        <authorList>
            <person name="Smith C.H."/>
        </authorList>
    </citation>
    <scope>NUCLEOTIDE SEQUENCE</scope>
    <source>
        <strain evidence="9">CHS0354</strain>
        <tissue evidence="9">Mantle</tissue>
    </source>
</reference>
<feature type="compositionally biased region" description="Basic residues" evidence="7">
    <location>
        <begin position="288"/>
        <end position="298"/>
    </location>
</feature>
<dbReference type="Pfam" id="PF02319">
    <property type="entry name" value="WHD_E2F_TDP"/>
    <property type="match status" value="1"/>
</dbReference>
<evidence type="ECO:0000256" key="1">
    <source>
        <dbReference type="ARBA" id="ARBA00010940"/>
    </source>
</evidence>
<evidence type="ECO:0000256" key="4">
    <source>
        <dbReference type="ARBA" id="ARBA00023163"/>
    </source>
</evidence>
<keyword evidence="2 5" id="KW-0805">Transcription regulation</keyword>
<evidence type="ECO:0000256" key="6">
    <source>
        <dbReference type="SAM" id="Coils"/>
    </source>
</evidence>
<evidence type="ECO:0000259" key="8">
    <source>
        <dbReference type="SMART" id="SM01372"/>
    </source>
</evidence>
<evidence type="ECO:0000256" key="2">
    <source>
        <dbReference type="ARBA" id="ARBA00023015"/>
    </source>
</evidence>
<reference evidence="9" key="2">
    <citation type="journal article" date="2021" name="Genome Biol. Evol.">
        <title>Developing a high-quality reference genome for a parasitic bivalve with doubly uniparental inheritance (Bivalvia: Unionida).</title>
        <authorList>
            <person name="Smith C.H."/>
        </authorList>
    </citation>
    <scope>NUCLEOTIDE SEQUENCE</scope>
    <source>
        <strain evidence="9">CHS0354</strain>
        <tissue evidence="9">Mantle</tissue>
    </source>
</reference>
<keyword evidence="3 5" id="KW-0238">DNA-binding</keyword>
<keyword evidence="6" id="KW-0175">Coiled coil</keyword>
<dbReference type="InterPro" id="IPR015633">
    <property type="entry name" value="E2F"/>
</dbReference>
<feature type="coiled-coil region" evidence="6">
    <location>
        <begin position="148"/>
        <end position="179"/>
    </location>
</feature>
<gene>
    <name evidence="9" type="ORF">CHS0354_013506</name>
</gene>
<dbReference type="GO" id="GO:0090575">
    <property type="term" value="C:RNA polymerase II transcription regulator complex"/>
    <property type="evidence" value="ECO:0007669"/>
    <property type="project" value="TreeGrafter"/>
</dbReference>
<dbReference type="CDD" id="cd14660">
    <property type="entry name" value="E2F_DD"/>
    <property type="match status" value="1"/>
</dbReference>
<keyword evidence="5" id="KW-0539">Nucleus</keyword>
<dbReference type="SUPFAM" id="SSF144074">
    <property type="entry name" value="E2F-DP heterodimerization region"/>
    <property type="match status" value="1"/>
</dbReference>
<dbReference type="Proteomes" id="UP001195483">
    <property type="component" value="Unassembled WGS sequence"/>
</dbReference>
<dbReference type="GO" id="GO:0046983">
    <property type="term" value="F:protein dimerization activity"/>
    <property type="evidence" value="ECO:0007669"/>
    <property type="project" value="InterPro"/>
</dbReference>
<dbReference type="AlphaFoldDB" id="A0AAE0T8P8"/>
<comment type="subcellular location">
    <subcellularLocation>
        <location evidence="5">Nucleus</location>
    </subcellularLocation>
</comment>
<dbReference type="FunFam" id="1.10.10.10:FF:000008">
    <property type="entry name" value="E2F transcription factor 1"/>
    <property type="match status" value="1"/>
</dbReference>
<dbReference type="SMART" id="SM01372">
    <property type="entry name" value="E2F_TDP"/>
    <property type="match status" value="1"/>
</dbReference>
<dbReference type="InterPro" id="IPR036390">
    <property type="entry name" value="WH_DNA-bd_sf"/>
</dbReference>
<feature type="compositionally biased region" description="Low complexity" evidence="7">
    <location>
        <begin position="325"/>
        <end position="348"/>
    </location>
</feature>
<feature type="compositionally biased region" description="Low complexity" evidence="7">
    <location>
        <begin position="268"/>
        <end position="281"/>
    </location>
</feature>
<evidence type="ECO:0000256" key="7">
    <source>
        <dbReference type="SAM" id="MobiDB-lite"/>
    </source>
</evidence>
<organism evidence="9 10">
    <name type="scientific">Potamilus streckersoni</name>
    <dbReference type="NCBI Taxonomy" id="2493646"/>
    <lineage>
        <taxon>Eukaryota</taxon>
        <taxon>Metazoa</taxon>
        <taxon>Spiralia</taxon>
        <taxon>Lophotrochozoa</taxon>
        <taxon>Mollusca</taxon>
        <taxon>Bivalvia</taxon>
        <taxon>Autobranchia</taxon>
        <taxon>Heteroconchia</taxon>
        <taxon>Palaeoheterodonta</taxon>
        <taxon>Unionida</taxon>
        <taxon>Unionoidea</taxon>
        <taxon>Unionidae</taxon>
        <taxon>Ambleminae</taxon>
        <taxon>Lampsilini</taxon>
        <taxon>Potamilus</taxon>
    </lineage>
</organism>
<dbReference type="SUPFAM" id="SSF46785">
    <property type="entry name" value="Winged helix' DNA-binding domain"/>
    <property type="match status" value="1"/>
</dbReference>
<sequence>MLALISLNQIIKIRIEISHSRSPDDQRSLTCSRAATREPRLKGSNNAEKVTAMWNTMADNLTPSRHEKSLGLLTTKFVTLLQEAKDGVLDLKVAADTLAVRQKRRIYDITNVLEGIGLIEKKSKNSIQWKGAGPGCNTREFSDRLGTVREELGDLSKKEEELDELKRRIQQSIKNVTDEVTNTQLAYVTHEDICRCFKGDTLLAIQAPSGTQLEVPIPEIGPGYQRNYQINLKSHSGPIHVLLVNKDTENTSPVVVQVPPPNEELANQARAAAEAAQNQNLDPNLHPGRQRAVSKKSPVKSPLRPSQPHVVETGRMATRSSPRKAAQGASQSSAQQTQGQQSSTSSLCFSMPMDSFSSDFLFDPTKPPDFSDGMDGELIEELMSSEAFAPLLRLSPPPSERDYYFNLDDSEGACDLFDVPLLTM</sequence>
<dbReference type="EMBL" id="JAEAOA010000820">
    <property type="protein sequence ID" value="KAK3605711.1"/>
    <property type="molecule type" value="Genomic_DNA"/>
</dbReference>
<comment type="similarity">
    <text evidence="1 5">Belongs to the E2F/DP family.</text>
</comment>
<dbReference type="PANTHER" id="PTHR12081:SF18">
    <property type="entry name" value="TRANSCRIPTION FACTOR E2F2-RELATED"/>
    <property type="match status" value="1"/>
</dbReference>